<reference evidence="1 2" key="1">
    <citation type="submission" date="2024-06" db="EMBL/GenBank/DDBJ databases">
        <title>Genomic Encyclopedia of Type Strains, Phase IV (KMG-IV): sequencing the most valuable type-strain genomes for metagenomic binning, comparative biology and taxonomic classification.</title>
        <authorList>
            <person name="Goeker M."/>
        </authorList>
    </citation>
    <scope>NUCLEOTIDE SEQUENCE [LARGE SCALE GENOMIC DNA]</scope>
    <source>
        <strain evidence="1 2">DSM 28102</strain>
    </source>
</reference>
<name>A0ABV2IFV6_9HYPH</name>
<keyword evidence="2" id="KW-1185">Reference proteome</keyword>
<accession>A0ABV2IFV6</accession>
<evidence type="ECO:0000313" key="2">
    <source>
        <dbReference type="Proteomes" id="UP001549164"/>
    </source>
</evidence>
<organism evidence="1 2">
    <name type="scientific">Martelella mangrovi</name>
    <dbReference type="NCBI Taxonomy" id="1397477"/>
    <lineage>
        <taxon>Bacteria</taxon>
        <taxon>Pseudomonadati</taxon>
        <taxon>Pseudomonadota</taxon>
        <taxon>Alphaproteobacteria</taxon>
        <taxon>Hyphomicrobiales</taxon>
        <taxon>Aurantimonadaceae</taxon>
        <taxon>Martelella</taxon>
    </lineage>
</organism>
<evidence type="ECO:0000313" key="1">
    <source>
        <dbReference type="EMBL" id="MET3601479.1"/>
    </source>
</evidence>
<sequence length="39" mass="3976">MAADTGRATATACAVEPLGDKPFILKTDGLAIDGEHDFG</sequence>
<dbReference type="Proteomes" id="UP001549164">
    <property type="component" value="Unassembled WGS sequence"/>
</dbReference>
<protein>
    <submittedName>
        <fullName evidence="1">Uncharacterized protein</fullName>
    </submittedName>
</protein>
<dbReference type="EMBL" id="JBEPLY010000013">
    <property type="protein sequence ID" value="MET3601479.1"/>
    <property type="molecule type" value="Genomic_DNA"/>
</dbReference>
<proteinExistence type="predicted"/>
<comment type="caution">
    <text evidence="1">The sequence shown here is derived from an EMBL/GenBank/DDBJ whole genome shotgun (WGS) entry which is preliminary data.</text>
</comment>
<gene>
    <name evidence="1" type="ORF">ABID12_003437</name>
</gene>